<protein>
    <submittedName>
        <fullName evidence="1">Uncharacterized protein</fullName>
    </submittedName>
</protein>
<dbReference type="AlphaFoldDB" id="A0AAE3QJB1"/>
<dbReference type="EMBL" id="JASJOS010000003">
    <property type="protein sequence ID" value="MDJ1480382.1"/>
    <property type="molecule type" value="Genomic_DNA"/>
</dbReference>
<name>A0AAE3QJB1_9BACT</name>
<proteinExistence type="predicted"/>
<reference evidence="1" key="1">
    <citation type="submission" date="2023-05" db="EMBL/GenBank/DDBJ databases">
        <authorList>
            <person name="Zhang X."/>
        </authorList>
    </citation>
    <scope>NUCLEOTIDE SEQUENCE</scope>
    <source>
        <strain evidence="1">YF14B1</strain>
    </source>
</reference>
<accession>A0AAE3QJB1</accession>
<evidence type="ECO:0000313" key="1">
    <source>
        <dbReference type="EMBL" id="MDJ1480382.1"/>
    </source>
</evidence>
<dbReference type="RefSeq" id="WP_313977008.1">
    <property type="nucleotide sequence ID" value="NZ_JASJOS010000003.1"/>
</dbReference>
<dbReference type="Proteomes" id="UP001241110">
    <property type="component" value="Unassembled WGS sequence"/>
</dbReference>
<organism evidence="1 2">
    <name type="scientific">Xanthocytophaga flava</name>
    <dbReference type="NCBI Taxonomy" id="3048013"/>
    <lineage>
        <taxon>Bacteria</taxon>
        <taxon>Pseudomonadati</taxon>
        <taxon>Bacteroidota</taxon>
        <taxon>Cytophagia</taxon>
        <taxon>Cytophagales</taxon>
        <taxon>Rhodocytophagaceae</taxon>
        <taxon>Xanthocytophaga</taxon>
    </lineage>
</organism>
<sequence length="134" mass="14234">MGQDKGITLGGKRHAQGGTKILIEGQGMIEAEKGEVLTIVKRSDSAKLSALSQTNVARGGVSFMEQGDISTIGAAITANAGSQLVKGISFDYVQFAKVLEQMPAPITRLTDIERVQGNKNRVVNKGNIRPIKRG</sequence>
<gene>
    <name evidence="1" type="ORF">QNI16_07795</name>
</gene>
<evidence type="ECO:0000313" key="2">
    <source>
        <dbReference type="Proteomes" id="UP001241110"/>
    </source>
</evidence>
<comment type="caution">
    <text evidence="1">The sequence shown here is derived from an EMBL/GenBank/DDBJ whole genome shotgun (WGS) entry which is preliminary data.</text>
</comment>